<gene>
    <name evidence="2" type="ORF">SAMN02910451_01912</name>
</gene>
<keyword evidence="3" id="KW-1185">Reference proteome</keyword>
<dbReference type="OrthoDB" id="9818880at2"/>
<protein>
    <submittedName>
        <fullName evidence="2">Uncharacterized protein</fullName>
    </submittedName>
</protein>
<proteinExistence type="predicted"/>
<evidence type="ECO:0000313" key="2">
    <source>
        <dbReference type="EMBL" id="SCY24587.1"/>
    </source>
</evidence>
<keyword evidence="1" id="KW-0472">Membrane</keyword>
<reference evidence="3" key="1">
    <citation type="submission" date="2016-10" db="EMBL/GenBank/DDBJ databases">
        <authorList>
            <person name="Varghese N."/>
            <person name="Submissions S."/>
        </authorList>
    </citation>
    <scope>NUCLEOTIDE SEQUENCE [LARGE SCALE GENOMIC DNA]</scope>
    <source>
        <strain evidence="3">XBD2006</strain>
    </source>
</reference>
<organism evidence="2 3">
    <name type="scientific">Butyrivibrio hungatei</name>
    <dbReference type="NCBI Taxonomy" id="185008"/>
    <lineage>
        <taxon>Bacteria</taxon>
        <taxon>Bacillati</taxon>
        <taxon>Bacillota</taxon>
        <taxon>Clostridia</taxon>
        <taxon>Lachnospirales</taxon>
        <taxon>Lachnospiraceae</taxon>
        <taxon>Butyrivibrio</taxon>
    </lineage>
</organism>
<dbReference type="Proteomes" id="UP000183047">
    <property type="component" value="Unassembled WGS sequence"/>
</dbReference>
<dbReference type="EMBL" id="FMUR01000010">
    <property type="protein sequence ID" value="SCY24587.1"/>
    <property type="molecule type" value="Genomic_DNA"/>
</dbReference>
<keyword evidence="1" id="KW-1133">Transmembrane helix</keyword>
<dbReference type="AlphaFoldDB" id="A0A1G5ECE5"/>
<evidence type="ECO:0000256" key="1">
    <source>
        <dbReference type="SAM" id="Phobius"/>
    </source>
</evidence>
<name>A0A1G5ECE5_9FIRM</name>
<sequence length="346" mass="41443">MDNHTVSVSIITSLIASIAFWFGFDFIPSRLKYLRIRPRVEKDLDDIRFHLFFFIQIPFLQSVHTASFYQTDIEDKKLQKSDFENALYGKCLSEDRQNDSEHNLLAVGKKLEENANDIDKRIDRIQRYSNYLKTKEILLIKEIGEKIHTYDFVDGLGFKTVNPTISYMSGNFYELYSLYHNFKVICDSYWFLNRNDFQKYNIIVGMLEKRKYISSFIRWMFLGEIYKTLVEVRYYFLKGNMKKVKLKLQKVLRLDKDRQVPLNLFLDYLLNENEVRDILIRSRGEQEVQNWISNADSEKIWKNNFESRNIQNKKYIEEKMKNAPKITEYNLAQLKAVNKLFDGYIK</sequence>
<evidence type="ECO:0000313" key="3">
    <source>
        <dbReference type="Proteomes" id="UP000183047"/>
    </source>
</evidence>
<accession>A0A1G5ECE5</accession>
<keyword evidence="1" id="KW-0812">Transmembrane</keyword>
<feature type="transmembrane region" description="Helical" evidence="1">
    <location>
        <begin position="6"/>
        <end position="28"/>
    </location>
</feature>
<dbReference type="RefSeq" id="WP_074462488.1">
    <property type="nucleotide sequence ID" value="NZ_FMUR01000010.1"/>
</dbReference>